<dbReference type="PROSITE" id="PS50878">
    <property type="entry name" value="RT_POL"/>
    <property type="match status" value="1"/>
</dbReference>
<keyword evidence="5" id="KW-1185">Reference proteome</keyword>
<evidence type="ECO:0000256" key="1">
    <source>
        <dbReference type="SAM" id="MobiDB-lite"/>
    </source>
</evidence>
<dbReference type="InterPro" id="IPR025558">
    <property type="entry name" value="DUF4283"/>
</dbReference>
<comment type="caution">
    <text evidence="4">The sequence shown here is derived from an EMBL/GenBank/DDBJ whole genome shotgun (WGS) entry which is preliminary data.</text>
</comment>
<feature type="transmembrane region" description="Helical" evidence="2">
    <location>
        <begin position="1702"/>
        <end position="1720"/>
    </location>
</feature>
<evidence type="ECO:0000259" key="3">
    <source>
        <dbReference type="PROSITE" id="PS50878"/>
    </source>
</evidence>
<feature type="compositionally biased region" description="Basic and acidic residues" evidence="1">
    <location>
        <begin position="464"/>
        <end position="474"/>
    </location>
</feature>
<feature type="compositionally biased region" description="Basic and acidic residues" evidence="1">
    <location>
        <begin position="81"/>
        <end position="93"/>
    </location>
</feature>
<dbReference type="InterPro" id="IPR036691">
    <property type="entry name" value="Endo/exonu/phosph_ase_sf"/>
</dbReference>
<dbReference type="InterPro" id="IPR000477">
    <property type="entry name" value="RT_dom"/>
</dbReference>
<dbReference type="InterPro" id="IPR005135">
    <property type="entry name" value="Endo/exonuclease/phosphatase"/>
</dbReference>
<reference evidence="4 5" key="1">
    <citation type="submission" date="2019-07" db="EMBL/GenBank/DDBJ databases">
        <title>De Novo Assembly of kiwifruit Actinidia rufa.</title>
        <authorList>
            <person name="Sugita-Konishi S."/>
            <person name="Sato K."/>
            <person name="Mori E."/>
            <person name="Abe Y."/>
            <person name="Kisaki G."/>
            <person name="Hamano K."/>
            <person name="Suezawa K."/>
            <person name="Otani M."/>
            <person name="Fukuda T."/>
            <person name="Manabe T."/>
            <person name="Gomi K."/>
            <person name="Tabuchi M."/>
            <person name="Akimitsu K."/>
            <person name="Kataoka I."/>
        </authorList>
    </citation>
    <scope>NUCLEOTIDE SEQUENCE [LARGE SCALE GENOMIC DNA]</scope>
    <source>
        <strain evidence="5">cv. Fuchu</strain>
    </source>
</reference>
<dbReference type="Proteomes" id="UP000585474">
    <property type="component" value="Unassembled WGS sequence"/>
</dbReference>
<proteinExistence type="predicted"/>
<dbReference type="OrthoDB" id="1938625at2759"/>
<feature type="domain" description="Reverse transcriptase" evidence="3">
    <location>
        <begin position="992"/>
        <end position="1270"/>
    </location>
</feature>
<dbReference type="PANTHER" id="PTHR33116:SF80">
    <property type="entry name" value="REVERSE TRANSCRIPTASE ZINC-BINDING DOMAIN-CONTAINING PROTEIN"/>
    <property type="match status" value="1"/>
</dbReference>
<dbReference type="PANTHER" id="PTHR33116">
    <property type="entry name" value="REVERSE TRANSCRIPTASE ZINC-BINDING DOMAIN-CONTAINING PROTEIN-RELATED-RELATED"/>
    <property type="match status" value="1"/>
</dbReference>
<protein>
    <recommendedName>
        <fullName evidence="3">Reverse transcriptase domain-containing protein</fullName>
    </recommendedName>
</protein>
<feature type="compositionally biased region" description="Acidic residues" evidence="1">
    <location>
        <begin position="94"/>
        <end position="106"/>
    </location>
</feature>
<dbReference type="Pfam" id="PF13966">
    <property type="entry name" value="zf-RVT"/>
    <property type="match status" value="1"/>
</dbReference>
<dbReference type="Gene3D" id="3.60.10.10">
    <property type="entry name" value="Endonuclease/exonuclease/phosphatase"/>
    <property type="match status" value="1"/>
</dbReference>
<keyword evidence="2" id="KW-1133">Transmembrane helix</keyword>
<dbReference type="SUPFAM" id="SSF56219">
    <property type="entry name" value="DNase I-like"/>
    <property type="match status" value="1"/>
</dbReference>
<feature type="compositionally biased region" description="Polar residues" evidence="1">
    <location>
        <begin position="375"/>
        <end position="385"/>
    </location>
</feature>
<keyword evidence="2" id="KW-0812">Transmembrane</keyword>
<dbReference type="Pfam" id="PF03372">
    <property type="entry name" value="Exo_endo_phos"/>
    <property type="match status" value="1"/>
</dbReference>
<dbReference type="GO" id="GO:0003824">
    <property type="term" value="F:catalytic activity"/>
    <property type="evidence" value="ECO:0007669"/>
    <property type="project" value="InterPro"/>
</dbReference>
<dbReference type="CDD" id="cd01650">
    <property type="entry name" value="RT_nLTR_like"/>
    <property type="match status" value="1"/>
</dbReference>
<dbReference type="Pfam" id="PF00078">
    <property type="entry name" value="RVT_1"/>
    <property type="match status" value="1"/>
</dbReference>
<evidence type="ECO:0000313" key="5">
    <source>
        <dbReference type="Proteomes" id="UP000585474"/>
    </source>
</evidence>
<dbReference type="EMBL" id="BJWL01000012">
    <property type="protein sequence ID" value="GFY97543.1"/>
    <property type="molecule type" value="Genomic_DNA"/>
</dbReference>
<feature type="compositionally biased region" description="Polar residues" evidence="1">
    <location>
        <begin position="415"/>
        <end position="426"/>
    </location>
</feature>
<gene>
    <name evidence="4" type="ORF">Acr_12g0000840</name>
</gene>
<feature type="region of interest" description="Disordered" evidence="1">
    <location>
        <begin position="46"/>
        <end position="149"/>
    </location>
</feature>
<feature type="compositionally biased region" description="Polar residues" evidence="1">
    <location>
        <begin position="134"/>
        <end position="145"/>
    </location>
</feature>
<name>A0A7J0FG26_9ERIC</name>
<accession>A0A7J0FG26</accession>
<dbReference type="Pfam" id="PF14111">
    <property type="entry name" value="DUF4283"/>
    <property type="match status" value="1"/>
</dbReference>
<feature type="transmembrane region" description="Helical" evidence="2">
    <location>
        <begin position="1617"/>
        <end position="1638"/>
    </location>
</feature>
<feature type="region of interest" description="Disordered" evidence="1">
    <location>
        <begin position="369"/>
        <end position="480"/>
    </location>
</feature>
<evidence type="ECO:0000256" key="2">
    <source>
        <dbReference type="SAM" id="Phobius"/>
    </source>
</evidence>
<organism evidence="4 5">
    <name type="scientific">Actinidia rufa</name>
    <dbReference type="NCBI Taxonomy" id="165716"/>
    <lineage>
        <taxon>Eukaryota</taxon>
        <taxon>Viridiplantae</taxon>
        <taxon>Streptophyta</taxon>
        <taxon>Embryophyta</taxon>
        <taxon>Tracheophyta</taxon>
        <taxon>Spermatophyta</taxon>
        <taxon>Magnoliopsida</taxon>
        <taxon>eudicotyledons</taxon>
        <taxon>Gunneridae</taxon>
        <taxon>Pentapetalae</taxon>
        <taxon>asterids</taxon>
        <taxon>Ericales</taxon>
        <taxon>Actinidiaceae</taxon>
        <taxon>Actinidia</taxon>
    </lineage>
</organism>
<sequence>MGKGKHRNKKVEVGCTSKDDLDFQTNPMFAAARARTEPMPESWAKGAIVGNQKKPKDATKTALNTIVSSRCDRPTGNNEMCEDKGATSGHRSEEESEEETEEETIEANESITLGEEDSVSPQSVRCNVPEKTEQIQGRQESPESNQGERKRTYASLLIGNNQRKEGSSIPKVKVGDGPVRILTEDAQDAAKRWEHTLVGYFGGRFPGKKALDLIGNAWKVEVSVHHHSSGWIIFEFNVEESKIEVLQGGPYMVFGRPLLLKIMPIEFTFEDEELSCFPVWVRLPNLPLFMWGILSLAKICAKIGNAVSVDKYTVHSERNIIYENLPKFCTNCKTMGHSDSTCKVLQALKPKQAIEIQQENNPDMAVEREVGAEKGNQQPSSQNTDPRAEKNVQTEWVTKIRKANRGQAEGKNSKEWNQNGAEQQASRAGEDSTEKHKAQEGDQCGQHIEPAPEKQAKPNQSIDNQEKVQKRGDKSGQMGNKKTHIIGLATAKENATPGVRKIVPPGSRNIDQPQSSNAASLNKPLKQNGILNHVRKNKVDIMGILETKIKKDRMKNVVCKKFRCWATVDNLQQSPNGRIMLIWKEDRVDVEIIESTAQVIHCLVTCKTTSAKLYVSFVYAFNKLVGRRTLWENLRKFNTCADLPWLLLGDFNNVLIGEEKINGVPVTNYEIKDFQDCCYDLGLSDLKHTGLSFTWTNNFVWSKLDRAMVNPRWIQEGWIATTNFGLPGKWSDHSPCVVSMVDNKEQGCRPFKFFNMWTLHADFPELIRDKWRVQVTGTAMYRLCKKLKMLKDPLKKLNRLNFSHISARAETADQDLLLHQQMLHDNPRDEELQGRVSDLRQKANKLAEVEWSFCSQVAKVKYLNNCDRGTKFFHDLIKHNRARNQIVFLSDSNGAVTTSTHQVNSMFVDYYMNLLGTKKACQKLDVGSVAGGRMVSNEQSANLTRAVTDKEIKEALFSIGEDKAPGPDGYSSCFFKKSWDMIGTDVCAAIKEFFSAGTILKQMNHTIIALVPKTRNATKVEEFRPISCCNVTYKIIAKILASRLSPILEKLVNHAQSAFVPNRSMTENIYMVQEIMQKYSWKRISPRCILKVDIRKAYDTVNWEFLEDALLGFKFPAQFVKWVMQCVSTTSYSILINGSLHGFFKGNQGLRQGDPLSPFLFTICLEVLSRSMEKLCRNPEFNHHPKCSELAISHLAFADDLILFSRGDAASVSLVMECLQMFGCCSGLNINASKSQVYMAGICQEEMEKIKVITGFSIGQYPFRYLGIPVAAARLTIDQFNPLFLKISEYINAWAGSTLSYAGRSELIKSVLQGVECFWLSILPIPTGVRGKIIALCRNFLWGGKVTVDKKPLVAWAEMCKPRQEGGLGFIDLKAWNMALMSKSLWNLQSKKDSLWVKWVHHVYTKESPFWDYTPSKEDSQTVKFLVTIRYKIVTEEGTKLAALDRLQSWVEQESFNVKKAYDFFRSNGAKPCWTKVVWHRSIMPKHSFIFWLCMKEKLLTRDKLIAYIHDTSCGLCGFSCESQNHLYFQCPIVRQIWSEIKVWLGFTRELNTLKAAVKWTIKKARGTGVQAIAKRIGIACSIYSIWKHRNARIFERKITHPSGIIRDIKMQIGDDAARFAGVILEAVYIVALLVVLADCWVEVGPELDGGWVCARIGMLQLLEDCFSLLRLWLALSEDWFAAAVDGLCWIGSVWVDGEDGLLWVMLLFCFAGIAASCCLRS</sequence>
<feature type="compositionally biased region" description="Basic and acidic residues" evidence="1">
    <location>
        <begin position="428"/>
        <end position="440"/>
    </location>
</feature>
<dbReference type="InterPro" id="IPR026960">
    <property type="entry name" value="RVT-Znf"/>
</dbReference>
<dbReference type="SUPFAM" id="SSF56672">
    <property type="entry name" value="DNA/RNA polymerases"/>
    <property type="match status" value="1"/>
</dbReference>
<keyword evidence="2" id="KW-0472">Membrane</keyword>
<dbReference type="InterPro" id="IPR043502">
    <property type="entry name" value="DNA/RNA_pol_sf"/>
</dbReference>
<evidence type="ECO:0000313" key="4">
    <source>
        <dbReference type="EMBL" id="GFY97543.1"/>
    </source>
</evidence>